<dbReference type="InterPro" id="IPR000415">
    <property type="entry name" value="Nitroreductase-like"/>
</dbReference>
<reference evidence="1 2" key="2">
    <citation type="journal article" date="2011" name="ISME J.">
        <title>RNA-seq reveals cooperative metabolic interactions between two termite-gut spirochete species in co-culture.</title>
        <authorList>
            <person name="Rosenthal A.Z."/>
            <person name="Matson E.G."/>
            <person name="Eldar A."/>
            <person name="Leadbetter J.R."/>
        </authorList>
    </citation>
    <scope>NUCLEOTIDE SEQUENCE [LARGE SCALE GENOMIC DNA]</scope>
    <source>
        <strain evidence="2">ATCC BAA-887 / DSM 12427 / ZAS-2</strain>
    </source>
</reference>
<dbReference type="GO" id="GO:0016491">
    <property type="term" value="F:oxidoreductase activity"/>
    <property type="evidence" value="ECO:0007669"/>
    <property type="project" value="InterPro"/>
</dbReference>
<dbReference type="AlphaFoldDB" id="F5YIA2"/>
<dbReference type="SUPFAM" id="SSF55469">
    <property type="entry name" value="FMN-dependent nitroreductase-like"/>
    <property type="match status" value="1"/>
</dbReference>
<evidence type="ECO:0000313" key="1">
    <source>
        <dbReference type="EMBL" id="AEF85426.1"/>
    </source>
</evidence>
<keyword evidence="2" id="KW-1185">Reference proteome</keyword>
<organism evidence="1 2">
    <name type="scientific">Treponema primitia (strain ATCC BAA-887 / DSM 12427 / ZAS-2)</name>
    <dbReference type="NCBI Taxonomy" id="545694"/>
    <lineage>
        <taxon>Bacteria</taxon>
        <taxon>Pseudomonadati</taxon>
        <taxon>Spirochaetota</taxon>
        <taxon>Spirochaetia</taxon>
        <taxon>Spirochaetales</taxon>
        <taxon>Treponemataceae</taxon>
        <taxon>Treponema</taxon>
    </lineage>
</organism>
<name>F5YIA2_TREPZ</name>
<dbReference type="EMBL" id="CP001843">
    <property type="protein sequence ID" value="AEF85426.1"/>
    <property type="molecule type" value="Genomic_DNA"/>
</dbReference>
<proteinExistence type="predicted"/>
<reference evidence="2" key="1">
    <citation type="submission" date="2009-12" db="EMBL/GenBank/DDBJ databases">
        <title>Complete sequence of Treponema primitia strain ZAS-2.</title>
        <authorList>
            <person name="Tetu S.G."/>
            <person name="Matson E."/>
            <person name="Ren Q."/>
            <person name="Seshadri R."/>
            <person name="Elbourne L."/>
            <person name="Hassan K.A."/>
            <person name="Durkin A."/>
            <person name="Radune D."/>
            <person name="Mohamoud Y."/>
            <person name="Shay R."/>
            <person name="Jin S."/>
            <person name="Zhang X."/>
            <person name="Lucey K."/>
            <person name="Ballor N.R."/>
            <person name="Ottesen E."/>
            <person name="Rosenthal R."/>
            <person name="Allen A."/>
            <person name="Leadbetter J.R."/>
            <person name="Paulsen I.T."/>
        </authorList>
    </citation>
    <scope>NUCLEOTIDE SEQUENCE [LARGE SCALE GENOMIC DNA]</scope>
    <source>
        <strain evidence="2">ATCC BAA-887 / DSM 12427 / ZAS-2</strain>
    </source>
</reference>
<dbReference type="STRING" id="545694.TREPR_3573"/>
<protein>
    <submittedName>
        <fullName evidence="1">Nitroreductase</fullName>
    </submittedName>
</protein>
<dbReference type="Proteomes" id="UP000009223">
    <property type="component" value="Chromosome"/>
</dbReference>
<dbReference type="KEGG" id="tpi:TREPR_3573"/>
<sequence>MSATALDLASCYVLSATRAFKDDPSLNKRAGIPEGFSPVCGVLAGYAGEDKFSQTPTNSVTVGYVE</sequence>
<dbReference type="Gene3D" id="3.40.109.10">
    <property type="entry name" value="NADH Oxidase"/>
    <property type="match status" value="1"/>
</dbReference>
<dbReference type="eggNOG" id="COG0778">
    <property type="taxonomic scope" value="Bacteria"/>
</dbReference>
<gene>
    <name evidence="1" type="ordered locus">TREPR_3573</name>
</gene>
<dbReference type="HOGENOM" id="CLU_2830026_0_0_12"/>
<accession>F5YIA2</accession>
<evidence type="ECO:0000313" key="2">
    <source>
        <dbReference type="Proteomes" id="UP000009223"/>
    </source>
</evidence>